<accession>A0A246BKY5</accession>
<dbReference type="InterPro" id="IPR002781">
    <property type="entry name" value="TM_pro_TauE-like"/>
</dbReference>
<keyword evidence="3 5" id="KW-1133">Transmembrane helix</keyword>
<keyword evidence="5" id="KW-1003">Cell membrane</keyword>
<dbReference type="OrthoDB" id="8559161at2"/>
<dbReference type="GO" id="GO:0005886">
    <property type="term" value="C:plasma membrane"/>
    <property type="evidence" value="ECO:0007669"/>
    <property type="project" value="UniProtKB-SubCell"/>
</dbReference>
<evidence type="ECO:0000313" key="7">
    <source>
        <dbReference type="Proteomes" id="UP000197208"/>
    </source>
</evidence>
<feature type="transmembrane region" description="Helical" evidence="5">
    <location>
        <begin position="71"/>
        <end position="92"/>
    </location>
</feature>
<feature type="transmembrane region" description="Helical" evidence="5">
    <location>
        <begin position="42"/>
        <end position="62"/>
    </location>
</feature>
<comment type="caution">
    <text evidence="6">The sequence shown here is derived from an EMBL/GenBank/DDBJ whole genome shotgun (WGS) entry which is preliminary data.</text>
</comment>
<dbReference type="AlphaFoldDB" id="A0A246BKY5"/>
<organism evidence="6 7">
    <name type="scientific">Deinococcus indicus</name>
    <dbReference type="NCBI Taxonomy" id="223556"/>
    <lineage>
        <taxon>Bacteria</taxon>
        <taxon>Thermotogati</taxon>
        <taxon>Deinococcota</taxon>
        <taxon>Deinococci</taxon>
        <taxon>Deinococcales</taxon>
        <taxon>Deinococcaceae</taxon>
        <taxon>Deinococcus</taxon>
    </lineage>
</organism>
<evidence type="ECO:0000256" key="4">
    <source>
        <dbReference type="ARBA" id="ARBA00023136"/>
    </source>
</evidence>
<dbReference type="PANTHER" id="PTHR43701:SF2">
    <property type="entry name" value="MEMBRANE TRANSPORTER PROTEIN YJNA-RELATED"/>
    <property type="match status" value="1"/>
</dbReference>
<evidence type="ECO:0000256" key="5">
    <source>
        <dbReference type="RuleBase" id="RU363041"/>
    </source>
</evidence>
<dbReference type="RefSeq" id="WP_088248594.1">
    <property type="nucleotide sequence ID" value="NZ_NHMK01000013.1"/>
</dbReference>
<feature type="transmembrane region" description="Helical" evidence="5">
    <location>
        <begin position="197"/>
        <end position="216"/>
    </location>
</feature>
<feature type="transmembrane region" description="Helical" evidence="5">
    <location>
        <begin position="98"/>
        <end position="116"/>
    </location>
</feature>
<comment type="subcellular location">
    <subcellularLocation>
        <location evidence="5">Cell membrane</location>
        <topology evidence="5">Multi-pass membrane protein</topology>
    </subcellularLocation>
    <subcellularLocation>
        <location evidence="1">Membrane</location>
        <topology evidence="1">Multi-pass membrane protein</topology>
    </subcellularLocation>
</comment>
<keyword evidence="4 5" id="KW-0472">Membrane</keyword>
<feature type="transmembrane region" description="Helical" evidence="5">
    <location>
        <begin position="165"/>
        <end position="185"/>
    </location>
</feature>
<dbReference type="InterPro" id="IPR051598">
    <property type="entry name" value="TSUP/Inactive_protease-like"/>
</dbReference>
<sequence length="264" mass="27039">MILAWIGAALIGLSLGLLGSGGSILTVPVLVYLVGEPEKLAIAESLAIVGGISLFGAIPYALKRQIDWRSVAYFGVPGVTGTYLGAALSVHLSGVAQLLLFAGVMLLASVMMFRPARAGAGPAHARSPLKIAAEGLGVGVLTGLVGVGGGFLIIPALVLLGGLPMSLAVGTSLLIIAAKSFAGFYKYVHVLHEQNLAVHWNLILIFTLIGVAGSFLGARLGKSVSNDALKRGFASFLVVMGLYVLATNVPRVLNPPPAVEGRAP</sequence>
<name>A0A246BKY5_9DEIO</name>
<feature type="transmembrane region" description="Helical" evidence="5">
    <location>
        <begin position="136"/>
        <end position="159"/>
    </location>
</feature>
<evidence type="ECO:0000256" key="2">
    <source>
        <dbReference type="ARBA" id="ARBA00022692"/>
    </source>
</evidence>
<dbReference type="EMBL" id="NHMK01000013">
    <property type="protein sequence ID" value="OWL95989.1"/>
    <property type="molecule type" value="Genomic_DNA"/>
</dbReference>
<reference evidence="6 7" key="1">
    <citation type="submission" date="2017-05" db="EMBL/GenBank/DDBJ databases">
        <title>De novo genome assembly of Deniococcus indicus strain DR1.</title>
        <authorList>
            <person name="Chauhan D."/>
            <person name="Yennamalli R.M."/>
            <person name="Priyadarshini R."/>
        </authorList>
    </citation>
    <scope>NUCLEOTIDE SEQUENCE [LARGE SCALE GENOMIC DNA]</scope>
    <source>
        <strain evidence="6 7">DR1</strain>
    </source>
</reference>
<dbReference type="PANTHER" id="PTHR43701">
    <property type="entry name" value="MEMBRANE TRANSPORTER PROTEIN MJ0441-RELATED"/>
    <property type="match status" value="1"/>
</dbReference>
<dbReference type="Pfam" id="PF01925">
    <property type="entry name" value="TauE"/>
    <property type="match status" value="1"/>
</dbReference>
<protein>
    <recommendedName>
        <fullName evidence="5">Probable membrane transporter protein</fullName>
    </recommendedName>
</protein>
<evidence type="ECO:0000256" key="3">
    <source>
        <dbReference type="ARBA" id="ARBA00022989"/>
    </source>
</evidence>
<proteinExistence type="inferred from homology"/>
<dbReference type="Proteomes" id="UP000197208">
    <property type="component" value="Unassembled WGS sequence"/>
</dbReference>
<comment type="similarity">
    <text evidence="5">Belongs to the 4-toluene sulfonate uptake permease (TSUP) (TC 2.A.102) family.</text>
</comment>
<evidence type="ECO:0000313" key="6">
    <source>
        <dbReference type="EMBL" id="OWL95989.1"/>
    </source>
</evidence>
<feature type="transmembrane region" description="Helical" evidence="5">
    <location>
        <begin position="228"/>
        <end position="246"/>
    </location>
</feature>
<keyword evidence="2 5" id="KW-0812">Transmembrane</keyword>
<keyword evidence="7" id="KW-1185">Reference proteome</keyword>
<evidence type="ECO:0000256" key="1">
    <source>
        <dbReference type="ARBA" id="ARBA00004141"/>
    </source>
</evidence>
<gene>
    <name evidence="6" type="ORF">CBQ26_10460</name>
</gene>